<feature type="region of interest" description="Disordered" evidence="1">
    <location>
        <begin position="168"/>
        <end position="218"/>
    </location>
</feature>
<evidence type="ECO:0000256" key="1">
    <source>
        <dbReference type="SAM" id="MobiDB-lite"/>
    </source>
</evidence>
<feature type="compositionally biased region" description="Low complexity" evidence="1">
    <location>
        <begin position="1"/>
        <end position="23"/>
    </location>
</feature>
<sequence length="351" mass="37488">MVTTTSYYYPQTPSVSSPSPSSSRHNPIFQYKPLNSSPLIDGDLDHEIEGGVSPKSSPLSAAQARRRRGMYKAAGPHGAAAAAGPVTPMNASGRRVSSSSYGPNVVRGSGRIKPLFGAEMLGSSRRTSSSSLSLSLSSPGGAGGSADTQKTLLRDKLKARCLERAVKAREKAVKGRRGTTGSEANLNSDDVEMEDEEGEEGDEDIMQDEAGVANANRKQTHSYRVSYALEVGSSFDPDLEDVDRWEQELSGGYTTTTATTNTNNSSDGTTTTAETLVTPDDLDDEELEEYAEEYARLKALEDFADLGEDELFNWSEDEEEDFGSSGTVVAAGAGSGTNTREKEEDVSMDMS</sequence>
<reference evidence="2 3" key="1">
    <citation type="submission" date="2019-12" db="EMBL/GenBank/DDBJ databases">
        <authorList>
            <person name="Floudas D."/>
            <person name="Bentzer J."/>
            <person name="Ahren D."/>
            <person name="Johansson T."/>
            <person name="Persson P."/>
            <person name="Tunlid A."/>
        </authorList>
    </citation>
    <scope>NUCLEOTIDE SEQUENCE [LARGE SCALE GENOMIC DNA]</scope>
    <source>
        <strain evidence="2 3">CBS 102.39</strain>
    </source>
</reference>
<dbReference type="Proteomes" id="UP000521872">
    <property type="component" value="Unassembled WGS sequence"/>
</dbReference>
<feature type="compositionally biased region" description="Polar residues" evidence="1">
    <location>
        <begin position="179"/>
        <end position="188"/>
    </location>
</feature>
<name>A0A8H4QT00_9AGAR</name>
<gene>
    <name evidence="2" type="ORF">D9613_008374</name>
</gene>
<dbReference type="AlphaFoldDB" id="A0A8H4QT00"/>
<proteinExistence type="predicted"/>
<comment type="caution">
    <text evidence="2">The sequence shown here is derived from an EMBL/GenBank/DDBJ whole genome shotgun (WGS) entry which is preliminary data.</text>
</comment>
<feature type="region of interest" description="Disordered" evidence="1">
    <location>
        <begin position="246"/>
        <end position="283"/>
    </location>
</feature>
<feature type="compositionally biased region" description="Low complexity" evidence="1">
    <location>
        <begin position="73"/>
        <end position="85"/>
    </location>
</feature>
<feature type="compositionally biased region" description="Low complexity" evidence="1">
    <location>
        <begin position="121"/>
        <end position="139"/>
    </location>
</feature>
<feature type="region of interest" description="Disordered" evidence="1">
    <location>
        <begin position="121"/>
        <end position="151"/>
    </location>
</feature>
<evidence type="ECO:0000313" key="3">
    <source>
        <dbReference type="Proteomes" id="UP000521872"/>
    </source>
</evidence>
<feature type="compositionally biased region" description="Low complexity" evidence="1">
    <location>
        <begin position="323"/>
        <end position="332"/>
    </location>
</feature>
<protein>
    <submittedName>
        <fullName evidence="2">Uncharacterized protein</fullName>
    </submittedName>
</protein>
<accession>A0A8H4QT00</accession>
<keyword evidence="3" id="KW-1185">Reference proteome</keyword>
<feature type="compositionally biased region" description="Low complexity" evidence="1">
    <location>
        <begin position="250"/>
        <end position="272"/>
    </location>
</feature>
<evidence type="ECO:0000313" key="2">
    <source>
        <dbReference type="EMBL" id="KAF4616311.1"/>
    </source>
</evidence>
<feature type="compositionally biased region" description="Acidic residues" evidence="1">
    <location>
        <begin position="189"/>
        <end position="207"/>
    </location>
</feature>
<dbReference type="EMBL" id="JAACJL010000031">
    <property type="protein sequence ID" value="KAF4616311.1"/>
    <property type="molecule type" value="Genomic_DNA"/>
</dbReference>
<organism evidence="2 3">
    <name type="scientific">Agrocybe pediades</name>
    <dbReference type="NCBI Taxonomy" id="84607"/>
    <lineage>
        <taxon>Eukaryota</taxon>
        <taxon>Fungi</taxon>
        <taxon>Dikarya</taxon>
        <taxon>Basidiomycota</taxon>
        <taxon>Agaricomycotina</taxon>
        <taxon>Agaricomycetes</taxon>
        <taxon>Agaricomycetidae</taxon>
        <taxon>Agaricales</taxon>
        <taxon>Agaricineae</taxon>
        <taxon>Strophariaceae</taxon>
        <taxon>Agrocybe</taxon>
    </lineage>
</organism>
<feature type="region of interest" description="Disordered" evidence="1">
    <location>
        <begin position="1"/>
        <end position="109"/>
    </location>
</feature>
<feature type="region of interest" description="Disordered" evidence="1">
    <location>
        <begin position="316"/>
        <end position="351"/>
    </location>
</feature>